<keyword evidence="9" id="KW-1185">Reference proteome</keyword>
<feature type="transmembrane region" description="Helical" evidence="6">
    <location>
        <begin position="272"/>
        <end position="295"/>
    </location>
</feature>
<evidence type="ECO:0000256" key="1">
    <source>
        <dbReference type="ARBA" id="ARBA00004651"/>
    </source>
</evidence>
<feature type="domain" description="Metallo-beta-lactamase" evidence="7">
    <location>
        <begin position="558"/>
        <end position="751"/>
    </location>
</feature>
<evidence type="ECO:0000256" key="6">
    <source>
        <dbReference type="SAM" id="Phobius"/>
    </source>
</evidence>
<dbReference type="SMART" id="SM00849">
    <property type="entry name" value="Lactamase_B"/>
    <property type="match status" value="1"/>
</dbReference>
<feature type="transmembrane region" description="Helical" evidence="6">
    <location>
        <begin position="356"/>
        <end position="377"/>
    </location>
</feature>
<evidence type="ECO:0000313" key="9">
    <source>
        <dbReference type="Proteomes" id="UP000199531"/>
    </source>
</evidence>
<name>A0A1H8J0L3_9BURK</name>
<dbReference type="InterPro" id="IPR035681">
    <property type="entry name" value="ComA-like_MBL"/>
</dbReference>
<feature type="transmembrane region" description="Helical" evidence="6">
    <location>
        <begin position="45"/>
        <end position="64"/>
    </location>
</feature>
<feature type="transmembrane region" description="Helical" evidence="6">
    <location>
        <begin position="422"/>
        <end position="446"/>
    </location>
</feature>
<keyword evidence="2" id="KW-1003">Cell membrane</keyword>
<accession>A0A1H8J0L3</accession>
<dbReference type="GO" id="GO:0005886">
    <property type="term" value="C:plasma membrane"/>
    <property type="evidence" value="ECO:0007669"/>
    <property type="project" value="UniProtKB-SubCell"/>
</dbReference>
<sequence>MAWVAGVALQLQQPALWQGSQYLVLAGISVLLLIAHVRAVLPAPAWLYVVLAMLAFAITGERALHRLGDRLAAELDGPELVVTGTVEGLPQWRADGARFQFAVEEASWRDQRIEVPRRLSLSWPTRGQVGAPAPPAAGRACASCVQPGQRWQFPVRLRQPHGNRNPFGFDLELWMWQQEVGASGQVRAAPGTKAAQRLHDAPWYRLDLAMDRARLQVRERLLNHVAPAGQTTAAAEDRQRVAGVLAALVMGDQAAIERQDWDIFRRTGVAHLMSISGLHVTMFAWLAGGLVGWAWRRSARWGWPLCLWLPAPQAGLWGGVLLALLYAWFAGWGVPAQRTVCMLLVVALLRGGGKQWPWHAIWAMAAMAVTLLDPWALLQPGFWLSFVAVAMLFITGDEQVPPAPHWRARVWHAIRAFLHQQWVVVLALTPLAMLMFGQFSIAGVLANMLAVPLVTVLVTPLALLGVLLPPLWLLAADLLQLLNAMLEWMAAWPWAMHAAALAPLWVGVAGLAGGLLLAVRLPLPWRLQGLVWLAPVLLWQSVRPAPGEFELLMVDIGQGGAVLVRTASHSLLYDTGARHSDRSDAGQRILVPLLAALDEQIDRLVLSHADNDHAGGASAVLQAQPQATVMGSLPPGHVLHTSPGVAACQSGQHWTWDGVRFDVLHPAPGTPLTADNTNASSCVLRIGNGRRSALLAGDIELEQEQQLVQRLGPEQLQADVLLAAHHGSGTSTGADWLQAVQPRWTLIQHGYRNNYGHPHVPVLQRLLEQGSTIVQTDQCGAGWWRSDSNQVRCERERNRRYWQHDVPLAPVRLQDPADRPG</sequence>
<dbReference type="AlphaFoldDB" id="A0A1H8J0L3"/>
<dbReference type="Pfam" id="PF13567">
    <property type="entry name" value="DUF4131"/>
    <property type="match status" value="1"/>
</dbReference>
<dbReference type="InterPro" id="IPR001279">
    <property type="entry name" value="Metallo-B-lactamas"/>
</dbReference>
<keyword evidence="5 6" id="KW-0472">Membrane</keyword>
<dbReference type="Gene3D" id="3.60.15.10">
    <property type="entry name" value="Ribonuclease Z/Hydroxyacylglutathione hydrolase-like"/>
    <property type="match status" value="1"/>
</dbReference>
<organism evidence="8 9">
    <name type="scientific">Brachymonas denitrificans DSM 15123</name>
    <dbReference type="NCBI Taxonomy" id="1121117"/>
    <lineage>
        <taxon>Bacteria</taxon>
        <taxon>Pseudomonadati</taxon>
        <taxon>Pseudomonadota</taxon>
        <taxon>Betaproteobacteria</taxon>
        <taxon>Burkholderiales</taxon>
        <taxon>Comamonadaceae</taxon>
        <taxon>Brachymonas</taxon>
    </lineage>
</organism>
<proteinExistence type="predicted"/>
<protein>
    <submittedName>
        <fullName evidence="8">Competence protein ComEC</fullName>
    </submittedName>
</protein>
<dbReference type="Pfam" id="PF03772">
    <property type="entry name" value="Competence"/>
    <property type="match status" value="1"/>
</dbReference>
<evidence type="ECO:0000259" key="7">
    <source>
        <dbReference type="SMART" id="SM00849"/>
    </source>
</evidence>
<dbReference type="PANTHER" id="PTHR30619">
    <property type="entry name" value="DNA INTERNALIZATION/COMPETENCE PROTEIN COMEC/REC2"/>
    <property type="match status" value="1"/>
</dbReference>
<feature type="transmembrane region" description="Helical" evidence="6">
    <location>
        <begin position="315"/>
        <end position="335"/>
    </location>
</feature>
<dbReference type="EMBL" id="FOCW01000005">
    <property type="protein sequence ID" value="SEN74374.1"/>
    <property type="molecule type" value="Genomic_DNA"/>
</dbReference>
<dbReference type="InterPro" id="IPR036866">
    <property type="entry name" value="RibonucZ/Hydroxyglut_hydro"/>
</dbReference>
<dbReference type="NCBIfam" id="TIGR00360">
    <property type="entry name" value="ComEC_N-term"/>
    <property type="match status" value="1"/>
</dbReference>
<evidence type="ECO:0000256" key="3">
    <source>
        <dbReference type="ARBA" id="ARBA00022692"/>
    </source>
</evidence>
<evidence type="ECO:0000313" key="8">
    <source>
        <dbReference type="EMBL" id="SEN74374.1"/>
    </source>
</evidence>
<dbReference type="InterPro" id="IPR004477">
    <property type="entry name" value="ComEC_N"/>
</dbReference>
<evidence type="ECO:0000256" key="5">
    <source>
        <dbReference type="ARBA" id="ARBA00023136"/>
    </source>
</evidence>
<keyword evidence="4 6" id="KW-1133">Transmembrane helix</keyword>
<dbReference type="Pfam" id="PF00753">
    <property type="entry name" value="Lactamase_B"/>
    <property type="match status" value="1"/>
</dbReference>
<evidence type="ECO:0000256" key="2">
    <source>
        <dbReference type="ARBA" id="ARBA00022475"/>
    </source>
</evidence>
<feature type="transmembrane region" description="Helical" evidence="6">
    <location>
        <begin position="453"/>
        <end position="474"/>
    </location>
</feature>
<dbReference type="InterPro" id="IPR004797">
    <property type="entry name" value="Competence_ComEC/Rec2"/>
</dbReference>
<dbReference type="STRING" id="1121117.SAMN02745977_01939"/>
<gene>
    <name evidence="8" type="ORF">SAMN02745977_01939</name>
</gene>
<feature type="transmembrane region" description="Helical" evidence="6">
    <location>
        <begin position="22"/>
        <end position="39"/>
    </location>
</feature>
<dbReference type="PANTHER" id="PTHR30619:SF1">
    <property type="entry name" value="RECOMBINATION PROTEIN 2"/>
    <property type="match status" value="1"/>
</dbReference>
<reference evidence="8 9" key="1">
    <citation type="submission" date="2016-10" db="EMBL/GenBank/DDBJ databases">
        <authorList>
            <person name="de Groot N.N."/>
        </authorList>
    </citation>
    <scope>NUCLEOTIDE SEQUENCE [LARGE SCALE GENOMIC DNA]</scope>
    <source>
        <strain evidence="8 9">DSM 15123</strain>
    </source>
</reference>
<dbReference type="NCBIfam" id="TIGR00361">
    <property type="entry name" value="ComEC_Rec2"/>
    <property type="match status" value="1"/>
</dbReference>
<dbReference type="InterPro" id="IPR052159">
    <property type="entry name" value="Competence_DNA_uptake"/>
</dbReference>
<evidence type="ECO:0000256" key="4">
    <source>
        <dbReference type="ARBA" id="ARBA00022989"/>
    </source>
</evidence>
<dbReference type="SUPFAM" id="SSF56281">
    <property type="entry name" value="Metallo-hydrolase/oxidoreductase"/>
    <property type="match status" value="1"/>
</dbReference>
<dbReference type="CDD" id="cd07731">
    <property type="entry name" value="ComA-like_MBL-fold"/>
    <property type="match status" value="1"/>
</dbReference>
<feature type="transmembrane region" description="Helical" evidence="6">
    <location>
        <begin position="494"/>
        <end position="519"/>
    </location>
</feature>
<dbReference type="RefSeq" id="WP_091817194.1">
    <property type="nucleotide sequence ID" value="NZ_FOCW01000005.1"/>
</dbReference>
<comment type="subcellular location">
    <subcellularLocation>
        <location evidence="1">Cell membrane</location>
        <topology evidence="1">Multi-pass membrane protein</topology>
    </subcellularLocation>
</comment>
<dbReference type="InterPro" id="IPR025405">
    <property type="entry name" value="DUF4131"/>
</dbReference>
<dbReference type="Proteomes" id="UP000199531">
    <property type="component" value="Unassembled WGS sequence"/>
</dbReference>
<dbReference type="GO" id="GO:0030420">
    <property type="term" value="P:establishment of competence for transformation"/>
    <property type="evidence" value="ECO:0007669"/>
    <property type="project" value="InterPro"/>
</dbReference>
<keyword evidence="3 6" id="KW-0812">Transmembrane</keyword>
<dbReference type="OrthoDB" id="9761531at2"/>